<accession>A0AAU8EI83</accession>
<reference evidence="1" key="1">
    <citation type="submission" date="2024-06" db="EMBL/GenBank/DDBJ databases">
        <authorList>
            <person name="Sahani V.S."/>
            <person name="Rajnandini D.D."/>
            <person name="Zdgiebloski S.Z."/>
            <person name="Agrawal S.A."/>
        </authorList>
    </citation>
    <scope>NUCLEOTIDE SEQUENCE</scope>
</reference>
<protein>
    <recommendedName>
        <fullName evidence="2">Transposase</fullName>
    </recommendedName>
</protein>
<organism evidence="1">
    <name type="scientific">Bacillus phage Jabberwock</name>
    <dbReference type="NCBI Taxonomy" id="3163548"/>
    <lineage>
        <taxon>Viruses</taxon>
        <taxon>Duplodnaviria</taxon>
        <taxon>Heunggongvirae</taxon>
        <taxon>Uroviricota</taxon>
        <taxon>Caudoviricetes</taxon>
    </lineage>
</organism>
<sequence length="36" mass="4707">MQVNMKHLLVSAYFWVDELHHRFHKWMRERVFKGWY</sequence>
<name>A0AAU8EI83_9CAUD</name>
<evidence type="ECO:0000313" key="1">
    <source>
        <dbReference type="EMBL" id="XCG97519.1"/>
    </source>
</evidence>
<proteinExistence type="predicted"/>
<evidence type="ECO:0008006" key="2">
    <source>
        <dbReference type="Google" id="ProtNLM"/>
    </source>
</evidence>
<gene>
    <name evidence="1" type="ORF">JABBERWOCK_126</name>
</gene>
<dbReference type="EMBL" id="PP883967">
    <property type="protein sequence ID" value="XCG97519.1"/>
    <property type="molecule type" value="Genomic_DNA"/>
</dbReference>